<sequence length="251" mass="27847">MSPKSAGLAVKWGHKTPLVYKDGLPSWKKSGHRTVPTMAHIAKGNVVIVDLRDAKSVEKGYIPRAYTVPFGELEDYEDAFPAAYGAPIYLYSDKDEEVSAATRIVKDWGYKNVNGFYGALDAWISSGRTLQQGPALTASDDTPIFWEKILGDGEISITDFTKSLHSELIFVVDARTPEEYESGHFPGSVSIPLELMKSRLSEIPKDKFIVVHCKTGGRGEIGYRLLKEEGYAVKFLNAECECDPSGEYNIW</sequence>
<dbReference type="PROSITE" id="PS50206">
    <property type="entry name" value="RHODANESE_3"/>
    <property type="match status" value="2"/>
</dbReference>
<reference evidence="2 3" key="1">
    <citation type="submission" date="2016-10" db="EMBL/GenBank/DDBJ databases">
        <authorList>
            <person name="de Groot N.N."/>
        </authorList>
    </citation>
    <scope>NUCLEOTIDE SEQUENCE [LARGE SCALE GENOMIC DNA]</scope>
    <source>
        <strain evidence="2 3">DSM 12130</strain>
    </source>
</reference>
<dbReference type="PANTHER" id="PTHR43031">
    <property type="entry name" value="FAD-DEPENDENT OXIDOREDUCTASE"/>
    <property type="match status" value="1"/>
</dbReference>
<dbReference type="Pfam" id="PF00581">
    <property type="entry name" value="Rhodanese"/>
    <property type="match status" value="2"/>
</dbReference>
<dbReference type="InterPro" id="IPR050229">
    <property type="entry name" value="GlpE_sulfurtransferase"/>
</dbReference>
<accession>A0A1H0NE17</accession>
<dbReference type="AlphaFoldDB" id="A0A1H0NE17"/>
<dbReference type="STRING" id="91360.SAMN05660330_01361"/>
<dbReference type="InterPro" id="IPR036873">
    <property type="entry name" value="Rhodanese-like_dom_sf"/>
</dbReference>
<organism evidence="2 3">
    <name type="scientific">Desulforhopalus singaporensis</name>
    <dbReference type="NCBI Taxonomy" id="91360"/>
    <lineage>
        <taxon>Bacteria</taxon>
        <taxon>Pseudomonadati</taxon>
        <taxon>Thermodesulfobacteriota</taxon>
        <taxon>Desulfobulbia</taxon>
        <taxon>Desulfobulbales</taxon>
        <taxon>Desulfocapsaceae</taxon>
        <taxon>Desulforhopalus</taxon>
    </lineage>
</organism>
<evidence type="ECO:0000313" key="3">
    <source>
        <dbReference type="Proteomes" id="UP000199073"/>
    </source>
</evidence>
<dbReference type="Proteomes" id="UP000199073">
    <property type="component" value="Unassembled WGS sequence"/>
</dbReference>
<keyword evidence="2" id="KW-0670">Pyruvate</keyword>
<evidence type="ECO:0000313" key="2">
    <source>
        <dbReference type="EMBL" id="SDO90893.1"/>
    </source>
</evidence>
<dbReference type="CDD" id="cd00158">
    <property type="entry name" value="RHOD"/>
    <property type="match status" value="1"/>
</dbReference>
<keyword evidence="2" id="KW-0808">Transferase</keyword>
<dbReference type="GO" id="GO:0016740">
    <property type="term" value="F:transferase activity"/>
    <property type="evidence" value="ECO:0007669"/>
    <property type="project" value="UniProtKB-KW"/>
</dbReference>
<name>A0A1H0NE17_9BACT</name>
<dbReference type="SMART" id="SM00450">
    <property type="entry name" value="RHOD"/>
    <property type="match status" value="2"/>
</dbReference>
<keyword evidence="3" id="KW-1185">Reference proteome</keyword>
<evidence type="ECO:0000259" key="1">
    <source>
        <dbReference type="PROSITE" id="PS50206"/>
    </source>
</evidence>
<gene>
    <name evidence="2" type="ORF">SAMN05660330_01361</name>
</gene>
<proteinExistence type="predicted"/>
<dbReference type="Gene3D" id="3.40.250.10">
    <property type="entry name" value="Rhodanese-like domain"/>
    <property type="match status" value="2"/>
</dbReference>
<dbReference type="PANTHER" id="PTHR43031:SF1">
    <property type="entry name" value="PYRIDINE NUCLEOTIDE-DISULPHIDE OXIDOREDUCTASE"/>
    <property type="match status" value="1"/>
</dbReference>
<protein>
    <submittedName>
        <fullName evidence="2">3-mercaptopyruvate sulfurtransferase SseA, contains two rhodanese domains</fullName>
    </submittedName>
</protein>
<dbReference type="EMBL" id="FNJI01000007">
    <property type="protein sequence ID" value="SDO90893.1"/>
    <property type="molecule type" value="Genomic_DNA"/>
</dbReference>
<dbReference type="OrthoDB" id="9776795at2"/>
<feature type="domain" description="Rhodanese" evidence="1">
    <location>
        <begin position="165"/>
        <end position="239"/>
    </location>
</feature>
<dbReference type="SUPFAM" id="SSF52821">
    <property type="entry name" value="Rhodanese/Cell cycle control phosphatase"/>
    <property type="match status" value="2"/>
</dbReference>
<dbReference type="RefSeq" id="WP_092221126.1">
    <property type="nucleotide sequence ID" value="NZ_FNJI01000007.1"/>
</dbReference>
<feature type="domain" description="Rhodanese" evidence="1">
    <location>
        <begin position="42"/>
        <end position="132"/>
    </location>
</feature>
<dbReference type="InterPro" id="IPR001763">
    <property type="entry name" value="Rhodanese-like_dom"/>
</dbReference>